<reference evidence="8" key="1">
    <citation type="journal article" date="2019" name="Syst. Appl. Microbiol.">
        <title>Flavobacterium circumlabens sp. nov. and Flavobacterium cupreum sp. nov., two psychrotrophic species isolated from Antarctic environmental samples.</title>
        <authorList>
            <person name="Kralova S."/>
            <person name="Busse H.-J."/>
            <person name="Svec P."/>
            <person name="Maslanova I."/>
            <person name="Stankova E."/>
            <person name="Bartak M."/>
            <person name="Sedlacek I."/>
        </authorList>
    </citation>
    <scope>NUCLEOTIDE SEQUENCE [LARGE SCALE GENOMIC DNA]</scope>
    <source>
        <strain evidence="8">CCM 8825</strain>
    </source>
</reference>
<dbReference type="RefSeq" id="WP_127339102.1">
    <property type="nucleotide sequence ID" value="NZ_QWDM01000008.1"/>
</dbReference>
<dbReference type="GO" id="GO:0046872">
    <property type="term" value="F:metal ion binding"/>
    <property type="evidence" value="ECO:0007669"/>
    <property type="project" value="UniProtKB-KW"/>
</dbReference>
<dbReference type="InterPro" id="IPR036866">
    <property type="entry name" value="RibonucZ/Hydroxyglut_hydro"/>
</dbReference>
<evidence type="ECO:0000256" key="1">
    <source>
        <dbReference type="ARBA" id="ARBA00001947"/>
    </source>
</evidence>
<evidence type="ECO:0000256" key="2">
    <source>
        <dbReference type="ARBA" id="ARBA00007749"/>
    </source>
</evidence>
<dbReference type="InterPro" id="IPR001279">
    <property type="entry name" value="Metallo-B-lactamas"/>
</dbReference>
<comment type="cofactor">
    <cofactor evidence="1">
        <name>Zn(2+)</name>
        <dbReference type="ChEBI" id="CHEBI:29105"/>
    </cofactor>
</comment>
<keyword evidence="4 7" id="KW-0378">Hydrolase</keyword>
<evidence type="ECO:0000259" key="6">
    <source>
        <dbReference type="Pfam" id="PF00753"/>
    </source>
</evidence>
<feature type="domain" description="Metallo-beta-lactamase" evidence="6">
    <location>
        <begin position="61"/>
        <end position="131"/>
    </location>
</feature>
<keyword evidence="5" id="KW-0862">Zinc</keyword>
<dbReference type="PANTHER" id="PTHR42978:SF7">
    <property type="entry name" value="METALLO-HYDROLASE RV2300C-RELATED"/>
    <property type="match status" value="1"/>
</dbReference>
<comment type="caution">
    <text evidence="7">The sequence shown here is derived from an EMBL/GenBank/DDBJ whole genome shotgun (WGS) entry which is preliminary data.</text>
</comment>
<name>A0A434A6A0_9FLAO</name>
<accession>A0A434A6A0</accession>
<keyword evidence="3" id="KW-0479">Metal-binding</keyword>
<comment type="similarity">
    <text evidence="2">Belongs to the metallo-beta-lactamase superfamily.</text>
</comment>
<dbReference type="Gene3D" id="3.60.15.10">
    <property type="entry name" value="Ribonuclease Z/Hydroxyacylglutathione hydrolase-like"/>
    <property type="match status" value="1"/>
</dbReference>
<dbReference type="OrthoDB" id="9802897at2"/>
<evidence type="ECO:0000313" key="8">
    <source>
        <dbReference type="Proteomes" id="UP000288102"/>
    </source>
</evidence>
<proteinExistence type="inferred from homology"/>
<dbReference type="InterPro" id="IPR051013">
    <property type="entry name" value="MBL_superfamily_lactonases"/>
</dbReference>
<dbReference type="GO" id="GO:0016787">
    <property type="term" value="F:hydrolase activity"/>
    <property type="evidence" value="ECO:0007669"/>
    <property type="project" value="UniProtKB-KW"/>
</dbReference>
<gene>
    <name evidence="7" type="ORF">D0817_14720</name>
</gene>
<dbReference type="PANTHER" id="PTHR42978">
    <property type="entry name" value="QUORUM-QUENCHING LACTONASE YTNP-RELATED-RELATED"/>
    <property type="match status" value="1"/>
</dbReference>
<evidence type="ECO:0000313" key="7">
    <source>
        <dbReference type="EMBL" id="RUT69866.1"/>
    </source>
</evidence>
<sequence length="136" mass="15594">MQNFILFFFMFIVNYGATFSQTPNYEVYALKFASIEKLLPLAVDLIDAPESETVDPAFVFWLIKDNKGKNILIDAGFLNDIPQVKDFGITKYVQPDKMLSGLNLKREDITDIILTHPHWDHIGGIDLFPDAQVWIQ</sequence>
<evidence type="ECO:0000256" key="5">
    <source>
        <dbReference type="ARBA" id="ARBA00022833"/>
    </source>
</evidence>
<organism evidence="7 8">
    <name type="scientific">Flavobacterium cupreum</name>
    <dbReference type="NCBI Taxonomy" id="2133766"/>
    <lineage>
        <taxon>Bacteria</taxon>
        <taxon>Pseudomonadati</taxon>
        <taxon>Bacteroidota</taxon>
        <taxon>Flavobacteriia</taxon>
        <taxon>Flavobacteriales</taxon>
        <taxon>Flavobacteriaceae</taxon>
        <taxon>Flavobacterium</taxon>
    </lineage>
</organism>
<dbReference type="EMBL" id="QWDM01000008">
    <property type="protein sequence ID" value="RUT69866.1"/>
    <property type="molecule type" value="Genomic_DNA"/>
</dbReference>
<dbReference type="Pfam" id="PF00753">
    <property type="entry name" value="Lactamase_B"/>
    <property type="match status" value="1"/>
</dbReference>
<dbReference type="SUPFAM" id="SSF56281">
    <property type="entry name" value="Metallo-hydrolase/oxidoreductase"/>
    <property type="match status" value="1"/>
</dbReference>
<dbReference type="AlphaFoldDB" id="A0A434A6A0"/>
<evidence type="ECO:0000256" key="4">
    <source>
        <dbReference type="ARBA" id="ARBA00022801"/>
    </source>
</evidence>
<dbReference type="Proteomes" id="UP000288102">
    <property type="component" value="Unassembled WGS sequence"/>
</dbReference>
<evidence type="ECO:0000256" key="3">
    <source>
        <dbReference type="ARBA" id="ARBA00022723"/>
    </source>
</evidence>
<protein>
    <submittedName>
        <fullName evidence="7">MBL fold metallo-hydrolase</fullName>
    </submittedName>
</protein>
<keyword evidence="8" id="KW-1185">Reference proteome</keyword>